<sequence length="220" mass="23953">MLNDGTASVEEILEDSKEYRETLTSERFLEDGHKIIDKEECVEEQSQEAKSFTYNVINKGAFGLKYSMSGVSYLSFAASYATYFASYVPCGISYATDFAASVSSCASSCLDKGEKGYEQNITDQAILGLKYGMDGVTYTMRGVSYVLRGASHGVCSVSYILDSTSKALYNKSSALNKENIDYACTTADEYVSSFSNKIGTILNLANNSVQNILPSISMVV</sequence>
<dbReference type="EMBL" id="BNGU01000060">
    <property type="protein sequence ID" value="GHM60033.1"/>
    <property type="molecule type" value="Genomic_DNA"/>
</dbReference>
<proteinExistence type="predicted"/>
<evidence type="ECO:0000313" key="1">
    <source>
        <dbReference type="EMBL" id="GHM60033.1"/>
    </source>
</evidence>
<dbReference type="Proteomes" id="UP000637906">
    <property type="component" value="Unassembled WGS sequence"/>
</dbReference>
<protein>
    <submittedName>
        <fullName evidence="1">Uncharacterized protein</fullName>
    </submittedName>
</protein>
<name>A0A8J3MPG9_9RICK</name>
<keyword evidence="2" id="KW-1185">Reference proteome</keyword>
<organism evidence="1 2">
    <name type="scientific">Candidatus Mesenet longicola</name>
    <dbReference type="NCBI Taxonomy" id="1892558"/>
    <lineage>
        <taxon>Bacteria</taxon>
        <taxon>Pseudomonadati</taxon>
        <taxon>Pseudomonadota</taxon>
        <taxon>Alphaproteobacteria</taxon>
        <taxon>Rickettsiales</taxon>
        <taxon>Anaplasmataceae</taxon>
        <taxon>Candidatus Mesenet</taxon>
    </lineage>
</organism>
<evidence type="ECO:0000313" key="2">
    <source>
        <dbReference type="Proteomes" id="UP000637906"/>
    </source>
</evidence>
<comment type="caution">
    <text evidence="1">The sequence shown here is derived from an EMBL/GenBank/DDBJ whole genome shotgun (WGS) entry which is preliminary data.</text>
</comment>
<reference evidence="1 2" key="1">
    <citation type="journal article" date="2021" name="Microb. Ecol.">
        <title>Candidatus Mesenet longicola: Novel Endosymbionts of Brontispa longissima that Induce Cytoplasmic Incompatibility.</title>
        <authorList>
            <person name="Takano S."/>
            <person name="Gotoh Y."/>
            <person name="Hayashi T."/>
        </authorList>
    </citation>
    <scope>NUCLEOTIDE SEQUENCE [LARGE SCALE GENOMIC DNA]</scope>
    <source>
        <strain evidence="1">L5</strain>
    </source>
</reference>
<gene>
    <name evidence="1" type="ORF">sL5_10260</name>
</gene>
<dbReference type="AlphaFoldDB" id="A0A8J3MPG9"/>
<accession>A0A8J3MPG9</accession>